<dbReference type="InterPro" id="IPR014748">
    <property type="entry name" value="Enoyl-CoA_hydra_C"/>
</dbReference>
<evidence type="ECO:0000313" key="10">
    <source>
        <dbReference type="Proteomes" id="UP001150569"/>
    </source>
</evidence>
<evidence type="ECO:0000256" key="2">
    <source>
        <dbReference type="ARBA" id="ARBA00005005"/>
    </source>
</evidence>
<dbReference type="Proteomes" id="UP001150569">
    <property type="component" value="Unassembled WGS sequence"/>
</dbReference>
<keyword evidence="6" id="KW-0443">Lipid metabolism</keyword>
<comment type="similarity">
    <text evidence="3">Belongs to the enoyl-CoA hydratase/isomerase family.</text>
</comment>
<dbReference type="GO" id="GO:0006631">
    <property type="term" value="P:fatty acid metabolic process"/>
    <property type="evidence" value="ECO:0007669"/>
    <property type="project" value="UniProtKB-KW"/>
</dbReference>
<keyword evidence="5" id="KW-0007">Acetylation</keyword>
<gene>
    <name evidence="9" type="primary">ECH1_1</name>
    <name evidence="9" type="ORF">IWQ60_001641</name>
</gene>
<comment type="caution">
    <text evidence="9">The sequence shown here is derived from an EMBL/GenBank/DDBJ whole genome shotgun (WGS) entry which is preliminary data.</text>
</comment>
<accession>A0A9W8AIY5</accession>
<sequence>MAAGSPYGAFQCITATFATESVLTVQLNRSKQRNAMNPRMWDEIGECFRAVRADPDVRVVVLSGSGGAFSAGLDLKESPSDLLSSGNRDASRQAYRLRTLVLNLQASFTAIQDCDKPVIAAVHGVCIGSGVDMLTACDIRYCSADAIFSVKEVDLGLAADVGTLQRLQKVVGSDSWVREVCFTARHFGSDEALMQGLVSRVFPNPQALTDAALELATSIAAKSPVAVMGTKHLLNYSRDHTVSEGLAYTAVWNAAMLQSKDLTKAIAAGLTKKPTTFAKL</sequence>
<dbReference type="AlphaFoldDB" id="A0A9W8AIY5"/>
<dbReference type="InterPro" id="IPR001753">
    <property type="entry name" value="Enoyl-CoA_hydra/iso"/>
</dbReference>
<protein>
    <submittedName>
        <fullName evidence="9">Enoyl CoA hydratase</fullName>
    </submittedName>
</protein>
<reference evidence="9" key="1">
    <citation type="submission" date="2022-07" db="EMBL/GenBank/DDBJ databases">
        <title>Phylogenomic reconstructions and comparative analyses of Kickxellomycotina fungi.</title>
        <authorList>
            <person name="Reynolds N.K."/>
            <person name="Stajich J.E."/>
            <person name="Barry K."/>
            <person name="Grigoriev I.V."/>
            <person name="Crous P."/>
            <person name="Smith M.E."/>
        </authorList>
    </citation>
    <scope>NUCLEOTIDE SEQUENCE</scope>
    <source>
        <strain evidence="9">RSA 861</strain>
    </source>
</reference>
<evidence type="ECO:0000256" key="6">
    <source>
        <dbReference type="ARBA" id="ARBA00023098"/>
    </source>
</evidence>
<dbReference type="OrthoDB" id="14970at2759"/>
<evidence type="ECO:0000256" key="1">
    <source>
        <dbReference type="ARBA" id="ARBA00004275"/>
    </source>
</evidence>
<dbReference type="InterPro" id="IPR045002">
    <property type="entry name" value="Ech1-like"/>
</dbReference>
<dbReference type="FunFam" id="3.90.226.10:FF:000024">
    <property type="entry name" value="Delta3,5-delta2,4-dienoyl-CoA isomerase"/>
    <property type="match status" value="1"/>
</dbReference>
<evidence type="ECO:0000313" key="9">
    <source>
        <dbReference type="EMBL" id="KAJ1928898.1"/>
    </source>
</evidence>
<dbReference type="Pfam" id="PF00378">
    <property type="entry name" value="ECH_1"/>
    <property type="match status" value="1"/>
</dbReference>
<dbReference type="EMBL" id="JANBPT010000055">
    <property type="protein sequence ID" value="KAJ1928898.1"/>
    <property type="molecule type" value="Genomic_DNA"/>
</dbReference>
<dbReference type="SUPFAM" id="SSF52096">
    <property type="entry name" value="ClpP/crotonase"/>
    <property type="match status" value="1"/>
</dbReference>
<dbReference type="GO" id="GO:0005777">
    <property type="term" value="C:peroxisome"/>
    <property type="evidence" value="ECO:0007669"/>
    <property type="project" value="UniProtKB-SubCell"/>
</dbReference>
<dbReference type="Gene3D" id="1.10.12.10">
    <property type="entry name" value="Lyase 2-enoyl-coa Hydratase, Chain A, domain 2"/>
    <property type="match status" value="1"/>
</dbReference>
<proteinExistence type="inferred from homology"/>
<keyword evidence="8" id="KW-0413">Isomerase</keyword>
<comment type="pathway">
    <text evidence="2">Lipid metabolism; fatty acid beta-oxidation.</text>
</comment>
<dbReference type="GO" id="GO:0051750">
    <property type="term" value="F:delta(3,5)-delta(2,4)-dienoyl-CoA isomerase activity"/>
    <property type="evidence" value="ECO:0007669"/>
    <property type="project" value="TreeGrafter"/>
</dbReference>
<organism evidence="9 10">
    <name type="scientific">Tieghemiomyces parasiticus</name>
    <dbReference type="NCBI Taxonomy" id="78921"/>
    <lineage>
        <taxon>Eukaryota</taxon>
        <taxon>Fungi</taxon>
        <taxon>Fungi incertae sedis</taxon>
        <taxon>Zoopagomycota</taxon>
        <taxon>Kickxellomycotina</taxon>
        <taxon>Dimargaritomycetes</taxon>
        <taxon>Dimargaritales</taxon>
        <taxon>Dimargaritaceae</taxon>
        <taxon>Tieghemiomyces</taxon>
    </lineage>
</organism>
<comment type="subcellular location">
    <subcellularLocation>
        <location evidence="1">Peroxisome</location>
    </subcellularLocation>
</comment>
<dbReference type="PANTHER" id="PTHR43149">
    <property type="entry name" value="ENOYL-COA HYDRATASE"/>
    <property type="match status" value="1"/>
</dbReference>
<keyword evidence="10" id="KW-1185">Reference proteome</keyword>
<evidence type="ECO:0000256" key="3">
    <source>
        <dbReference type="ARBA" id="ARBA00005254"/>
    </source>
</evidence>
<dbReference type="NCBIfam" id="NF004794">
    <property type="entry name" value="PRK06142.1"/>
    <property type="match status" value="1"/>
</dbReference>
<dbReference type="InterPro" id="IPR029045">
    <property type="entry name" value="ClpP/crotonase-like_dom_sf"/>
</dbReference>
<evidence type="ECO:0000256" key="5">
    <source>
        <dbReference type="ARBA" id="ARBA00022990"/>
    </source>
</evidence>
<evidence type="ECO:0000256" key="7">
    <source>
        <dbReference type="ARBA" id="ARBA00023140"/>
    </source>
</evidence>
<evidence type="ECO:0000256" key="4">
    <source>
        <dbReference type="ARBA" id="ARBA00022832"/>
    </source>
</evidence>
<dbReference type="PANTHER" id="PTHR43149:SF1">
    <property type="entry name" value="DELTA(3,5)-DELTA(2,4)-DIENOYL-COA ISOMERASE, MITOCHONDRIAL"/>
    <property type="match status" value="1"/>
</dbReference>
<dbReference type="GO" id="GO:0005739">
    <property type="term" value="C:mitochondrion"/>
    <property type="evidence" value="ECO:0007669"/>
    <property type="project" value="TreeGrafter"/>
</dbReference>
<evidence type="ECO:0000256" key="8">
    <source>
        <dbReference type="ARBA" id="ARBA00023235"/>
    </source>
</evidence>
<keyword evidence="4" id="KW-0276">Fatty acid metabolism</keyword>
<name>A0A9W8AIY5_9FUNG</name>
<dbReference type="CDD" id="cd06558">
    <property type="entry name" value="crotonase-like"/>
    <property type="match status" value="1"/>
</dbReference>
<keyword evidence="7" id="KW-0576">Peroxisome</keyword>
<dbReference type="FunFam" id="1.10.12.10:FF:000004">
    <property type="entry name" value="Delta3,5-delta2,4-dienoyl-CoA isomerase"/>
    <property type="match status" value="1"/>
</dbReference>
<dbReference type="Gene3D" id="3.90.226.10">
    <property type="entry name" value="2-enoyl-CoA Hydratase, Chain A, domain 1"/>
    <property type="match status" value="1"/>
</dbReference>